<dbReference type="SMART" id="SM00347">
    <property type="entry name" value="HTH_MARR"/>
    <property type="match status" value="1"/>
</dbReference>
<evidence type="ECO:0000259" key="1">
    <source>
        <dbReference type="PROSITE" id="PS50995"/>
    </source>
</evidence>
<dbReference type="InterPro" id="IPR000835">
    <property type="entry name" value="HTH_MarR-typ"/>
</dbReference>
<dbReference type="PANTHER" id="PTHR33164:SF99">
    <property type="entry name" value="MARR FAMILY REGULATORY PROTEIN"/>
    <property type="match status" value="1"/>
</dbReference>
<dbReference type="Proteomes" id="UP001500603">
    <property type="component" value="Unassembled WGS sequence"/>
</dbReference>
<dbReference type="PROSITE" id="PS50995">
    <property type="entry name" value="HTH_MARR_2"/>
    <property type="match status" value="1"/>
</dbReference>
<evidence type="ECO:0000313" key="3">
    <source>
        <dbReference type="Proteomes" id="UP001500603"/>
    </source>
</evidence>
<comment type="caution">
    <text evidence="2">The sequence shown here is derived from an EMBL/GenBank/DDBJ whole genome shotgun (WGS) entry which is preliminary data.</text>
</comment>
<evidence type="ECO:0000313" key="2">
    <source>
        <dbReference type="EMBL" id="GAA5045072.1"/>
    </source>
</evidence>
<dbReference type="InterPro" id="IPR036390">
    <property type="entry name" value="WH_DNA-bd_sf"/>
</dbReference>
<keyword evidence="3" id="KW-1185">Reference proteome</keyword>
<name>A0ABP9JWH0_9NOCA</name>
<dbReference type="InterPro" id="IPR039422">
    <property type="entry name" value="MarR/SlyA-like"/>
</dbReference>
<dbReference type="Gene3D" id="1.10.10.10">
    <property type="entry name" value="Winged helix-like DNA-binding domain superfamily/Winged helix DNA-binding domain"/>
    <property type="match status" value="1"/>
</dbReference>
<gene>
    <name evidence="2" type="ORF">GCM10023318_08740</name>
</gene>
<feature type="domain" description="HTH marR-type" evidence="1">
    <location>
        <begin position="20"/>
        <end position="162"/>
    </location>
</feature>
<dbReference type="EMBL" id="BAABJM010000001">
    <property type="protein sequence ID" value="GAA5045072.1"/>
    <property type="molecule type" value="Genomic_DNA"/>
</dbReference>
<organism evidence="2 3">
    <name type="scientific">Nocardia callitridis</name>
    <dbReference type="NCBI Taxonomy" id="648753"/>
    <lineage>
        <taxon>Bacteria</taxon>
        <taxon>Bacillati</taxon>
        <taxon>Actinomycetota</taxon>
        <taxon>Actinomycetes</taxon>
        <taxon>Mycobacteriales</taxon>
        <taxon>Nocardiaceae</taxon>
        <taxon>Nocardia</taxon>
    </lineage>
</organism>
<accession>A0ABP9JWH0</accession>
<dbReference type="PANTHER" id="PTHR33164">
    <property type="entry name" value="TRANSCRIPTIONAL REGULATOR, MARR FAMILY"/>
    <property type="match status" value="1"/>
</dbReference>
<protein>
    <submittedName>
        <fullName evidence="2">MarR family transcriptional regulator</fullName>
    </submittedName>
</protein>
<proteinExistence type="predicted"/>
<dbReference type="InterPro" id="IPR036388">
    <property type="entry name" value="WH-like_DNA-bd_sf"/>
</dbReference>
<dbReference type="RefSeq" id="WP_345493701.1">
    <property type="nucleotide sequence ID" value="NZ_BAABJM010000001.1"/>
</dbReference>
<reference evidence="3" key="1">
    <citation type="journal article" date="2019" name="Int. J. Syst. Evol. Microbiol.">
        <title>The Global Catalogue of Microorganisms (GCM) 10K type strain sequencing project: providing services to taxonomists for standard genome sequencing and annotation.</title>
        <authorList>
            <consortium name="The Broad Institute Genomics Platform"/>
            <consortium name="The Broad Institute Genome Sequencing Center for Infectious Disease"/>
            <person name="Wu L."/>
            <person name="Ma J."/>
        </authorList>
    </citation>
    <scope>NUCLEOTIDE SEQUENCE [LARGE SCALE GENOMIC DNA]</scope>
    <source>
        <strain evidence="3">JCM 18298</strain>
    </source>
</reference>
<dbReference type="Pfam" id="PF12802">
    <property type="entry name" value="MarR_2"/>
    <property type="match status" value="1"/>
</dbReference>
<dbReference type="SUPFAM" id="SSF46785">
    <property type="entry name" value="Winged helix' DNA-binding domain"/>
    <property type="match status" value="1"/>
</dbReference>
<sequence length="163" mass="17264">MTAGAQRDSRAGKSGSAASRQDLFSTAAITAFQLNGRFLAVAEELARPAGLTAAWWQVLGAVLREPLSVSEIGRAMGISRQAVQRIADLLVGKGLAEYRPNPAHRRAKLLVATDAGLAAVHDISPRHAAMAERLTAELGDERFAHVVEALTTLRAALDAIESD</sequence>